<comment type="caution">
    <text evidence="3">The sequence shown here is derived from an EMBL/GenBank/DDBJ whole genome shotgun (WGS) entry which is preliminary data.</text>
</comment>
<keyword evidence="4" id="KW-1185">Reference proteome</keyword>
<dbReference type="Gene3D" id="1.10.287.110">
    <property type="entry name" value="DnaJ domain"/>
    <property type="match status" value="1"/>
</dbReference>
<gene>
    <name evidence="3" type="primary">AVEN_119656_1</name>
    <name evidence="3" type="ORF">NPIL_128521</name>
</gene>
<accession>A0A8X6NLX9</accession>
<dbReference type="PROSITE" id="PS50076">
    <property type="entry name" value="DNAJ_2"/>
    <property type="match status" value="1"/>
</dbReference>
<feature type="compositionally biased region" description="Basic and acidic residues" evidence="1">
    <location>
        <begin position="84"/>
        <end position="118"/>
    </location>
</feature>
<dbReference type="InterPro" id="IPR001623">
    <property type="entry name" value="DnaJ_domain"/>
</dbReference>
<reference evidence="3" key="1">
    <citation type="submission" date="2020-08" db="EMBL/GenBank/DDBJ databases">
        <title>Multicomponent nature underlies the extraordinary mechanical properties of spider dragline silk.</title>
        <authorList>
            <person name="Kono N."/>
            <person name="Nakamura H."/>
            <person name="Mori M."/>
            <person name="Yoshida Y."/>
            <person name="Ohtoshi R."/>
            <person name="Malay A.D."/>
            <person name="Moran D.A.P."/>
            <person name="Tomita M."/>
            <person name="Numata K."/>
            <person name="Arakawa K."/>
        </authorList>
    </citation>
    <scope>NUCLEOTIDE SEQUENCE</scope>
</reference>
<evidence type="ECO:0000313" key="4">
    <source>
        <dbReference type="Proteomes" id="UP000887013"/>
    </source>
</evidence>
<feature type="region of interest" description="Disordered" evidence="1">
    <location>
        <begin position="80"/>
        <end position="202"/>
    </location>
</feature>
<dbReference type="Proteomes" id="UP000887013">
    <property type="component" value="Unassembled WGS sequence"/>
</dbReference>
<organism evidence="3 4">
    <name type="scientific">Nephila pilipes</name>
    <name type="common">Giant wood spider</name>
    <name type="synonym">Nephila maculata</name>
    <dbReference type="NCBI Taxonomy" id="299642"/>
    <lineage>
        <taxon>Eukaryota</taxon>
        <taxon>Metazoa</taxon>
        <taxon>Ecdysozoa</taxon>
        <taxon>Arthropoda</taxon>
        <taxon>Chelicerata</taxon>
        <taxon>Arachnida</taxon>
        <taxon>Araneae</taxon>
        <taxon>Araneomorphae</taxon>
        <taxon>Entelegynae</taxon>
        <taxon>Araneoidea</taxon>
        <taxon>Nephilidae</taxon>
        <taxon>Nephila</taxon>
    </lineage>
</organism>
<dbReference type="Pfam" id="PF00226">
    <property type="entry name" value="DnaJ"/>
    <property type="match status" value="1"/>
</dbReference>
<dbReference type="AlphaFoldDB" id="A0A8X6NLX9"/>
<dbReference type="OrthoDB" id="552049at2759"/>
<feature type="region of interest" description="Disordered" evidence="1">
    <location>
        <begin position="233"/>
        <end position="256"/>
    </location>
</feature>
<dbReference type="EMBL" id="BMAW01059214">
    <property type="protein sequence ID" value="GFT20112.1"/>
    <property type="molecule type" value="Genomic_DNA"/>
</dbReference>
<proteinExistence type="predicted"/>
<protein>
    <submittedName>
        <fullName evidence="3">J domain-containing protein</fullName>
    </submittedName>
</protein>
<name>A0A8X6NLX9_NEPPI</name>
<sequence length="256" mass="28900">MPNLYQILSVDSGASAAEIAEAAGKLAEEWNPSNFEERKTRVIVSAVLQEIIDARDILLDSQKRKEYDVRIGLADIVYKSPRPPQHDLEHNKSGVEEKTKEQHIEEADTLNLDKDKEITIPPNTVKELKIDLEPSTSKNSKPIIYEATEKNQDSENEEKSDSEKHSEAEKSLIESRNEEARLSSDHQWASKDKNSPENPQTYTVTLSKNVSDATVSGSQPNINNQVIPHQIESVRTEDQTGKWSYQSDASFKDEKK</sequence>
<evidence type="ECO:0000256" key="1">
    <source>
        <dbReference type="SAM" id="MobiDB-lite"/>
    </source>
</evidence>
<feature type="compositionally biased region" description="Basic and acidic residues" evidence="1">
    <location>
        <begin position="147"/>
        <end position="195"/>
    </location>
</feature>
<evidence type="ECO:0000259" key="2">
    <source>
        <dbReference type="PROSITE" id="PS50076"/>
    </source>
</evidence>
<feature type="domain" description="J" evidence="2">
    <location>
        <begin position="3"/>
        <end position="71"/>
    </location>
</feature>
<dbReference type="SUPFAM" id="SSF46565">
    <property type="entry name" value="Chaperone J-domain"/>
    <property type="match status" value="1"/>
</dbReference>
<dbReference type="InterPro" id="IPR036869">
    <property type="entry name" value="J_dom_sf"/>
</dbReference>
<evidence type="ECO:0000313" key="3">
    <source>
        <dbReference type="EMBL" id="GFT20112.1"/>
    </source>
</evidence>